<evidence type="ECO:0008006" key="2">
    <source>
        <dbReference type="Google" id="ProtNLM"/>
    </source>
</evidence>
<gene>
    <name evidence="1" type="ORF">BECKDK2373C_GA0170839_11378</name>
</gene>
<accession>A0A450TFC9</accession>
<name>A0A450TFC9_9GAMM</name>
<protein>
    <recommendedName>
        <fullName evidence="2">PIN domain-containing protein</fullName>
    </recommendedName>
</protein>
<sequence length="55" mass="5991">MKLLPDTHLLLWAAGAPGKLSRQALDLVENEENTLLFSPARLDPSDNLECTSSPT</sequence>
<organism evidence="1">
    <name type="scientific">Candidatus Kentrum sp. DK</name>
    <dbReference type="NCBI Taxonomy" id="2126562"/>
    <lineage>
        <taxon>Bacteria</taxon>
        <taxon>Pseudomonadati</taxon>
        <taxon>Pseudomonadota</taxon>
        <taxon>Gammaproteobacteria</taxon>
        <taxon>Candidatus Kentrum</taxon>
    </lineage>
</organism>
<dbReference type="AlphaFoldDB" id="A0A450TFC9"/>
<proteinExistence type="predicted"/>
<reference evidence="1" key="1">
    <citation type="submission" date="2019-02" db="EMBL/GenBank/DDBJ databases">
        <authorList>
            <person name="Gruber-Vodicka R. H."/>
            <person name="Seah K. B. B."/>
        </authorList>
    </citation>
    <scope>NUCLEOTIDE SEQUENCE</scope>
    <source>
        <strain evidence="1">BECK_DK161</strain>
    </source>
</reference>
<evidence type="ECO:0000313" key="1">
    <source>
        <dbReference type="EMBL" id="VFJ65875.1"/>
    </source>
</evidence>
<dbReference type="EMBL" id="CAADEY010000137">
    <property type="protein sequence ID" value="VFJ65875.1"/>
    <property type="molecule type" value="Genomic_DNA"/>
</dbReference>